<dbReference type="PANTHER" id="PTHR12121">
    <property type="entry name" value="CARBON CATABOLITE REPRESSOR PROTEIN 4"/>
    <property type="match status" value="1"/>
</dbReference>
<gene>
    <name evidence="2" type="ORF">SAMN04488565_0355</name>
</gene>
<evidence type="ECO:0000259" key="1">
    <source>
        <dbReference type="Pfam" id="PF03372"/>
    </source>
</evidence>
<dbReference type="InterPro" id="IPR005135">
    <property type="entry name" value="Endo/exonuclease/phosphatase"/>
</dbReference>
<dbReference type="PANTHER" id="PTHR12121:SF36">
    <property type="entry name" value="ENDONUCLEASE_EXONUCLEASE_PHOSPHATASE DOMAIN-CONTAINING PROTEIN"/>
    <property type="match status" value="1"/>
</dbReference>
<dbReference type="STRING" id="1079994.SAMN04488565_0355"/>
<dbReference type="CDD" id="cd09083">
    <property type="entry name" value="EEP-1"/>
    <property type="match status" value="1"/>
</dbReference>
<dbReference type="RefSeq" id="WP_010155883.1">
    <property type="nucleotide sequence ID" value="NZ_FNKB01000001.1"/>
</dbReference>
<accession>A0A1H0XZF1</accession>
<protein>
    <submittedName>
        <fullName evidence="2">Metal-dependent hydrolase, endonuclease/exonuclease/phosphatase family</fullName>
    </submittedName>
</protein>
<dbReference type="InterPro" id="IPR036691">
    <property type="entry name" value="Endo/exonu/phosph_ase_sf"/>
</dbReference>
<keyword evidence="2" id="KW-0378">Hydrolase</keyword>
<proteinExistence type="predicted"/>
<feature type="domain" description="Endonuclease/exonuclease/phosphatase" evidence="1">
    <location>
        <begin position="30"/>
        <end position="271"/>
    </location>
</feature>
<keyword evidence="2" id="KW-0540">Nuclease</keyword>
<name>A0A1H0XZF1_9MICO</name>
<evidence type="ECO:0000313" key="3">
    <source>
        <dbReference type="Proteomes" id="UP000182690"/>
    </source>
</evidence>
<sequence>MTAHEAREAHEAHDAHDAHEAHDLRVMIANIRRDLGSWALRPADRWPVRRDRLRAQLRSIAPHVLGVQESLPGQTRWVRESLGDRYGFVGHGRDADGGGEGCPVFFDRTRLELLGWRQTALSDAPHRAGSRSWGNPFPRVAVTARFRIRGTGAEFRCVNTHLDPVSARSRERSLAHLRDAITAEPGPAILTGDFNTGPGSAALDALLAGGALRDAWRAARERGSPEYATYANYRAPRPGRRLDWIVATADVVVDRVRIVAEPVLGGWPSDHLPVLAEVRLPKGSDPA</sequence>
<organism evidence="2 3">
    <name type="scientific">Leucobacter chromiiresistens</name>
    <dbReference type="NCBI Taxonomy" id="1079994"/>
    <lineage>
        <taxon>Bacteria</taxon>
        <taxon>Bacillati</taxon>
        <taxon>Actinomycetota</taxon>
        <taxon>Actinomycetes</taxon>
        <taxon>Micrococcales</taxon>
        <taxon>Microbacteriaceae</taxon>
        <taxon>Leucobacter</taxon>
    </lineage>
</organism>
<dbReference type="InterPro" id="IPR050410">
    <property type="entry name" value="CCR4/nocturin_mRNA_transcr"/>
</dbReference>
<dbReference type="GO" id="GO:0000175">
    <property type="term" value="F:3'-5'-RNA exonuclease activity"/>
    <property type="evidence" value="ECO:0007669"/>
    <property type="project" value="TreeGrafter"/>
</dbReference>
<dbReference type="AlphaFoldDB" id="A0A1H0XZF1"/>
<reference evidence="2 3" key="1">
    <citation type="submission" date="2016-10" db="EMBL/GenBank/DDBJ databases">
        <authorList>
            <person name="de Groot N.N."/>
        </authorList>
    </citation>
    <scope>NUCLEOTIDE SEQUENCE [LARGE SCALE GENOMIC DNA]</scope>
    <source>
        <strain evidence="2 3">DSM 22788</strain>
    </source>
</reference>
<dbReference type="Proteomes" id="UP000182690">
    <property type="component" value="Unassembled WGS sequence"/>
</dbReference>
<dbReference type="eggNOG" id="COG3568">
    <property type="taxonomic scope" value="Bacteria"/>
</dbReference>
<evidence type="ECO:0000313" key="2">
    <source>
        <dbReference type="EMBL" id="SDQ08181.1"/>
    </source>
</evidence>
<dbReference type="Pfam" id="PF03372">
    <property type="entry name" value="Exo_endo_phos"/>
    <property type="match status" value="1"/>
</dbReference>
<dbReference type="Gene3D" id="3.60.10.10">
    <property type="entry name" value="Endonuclease/exonuclease/phosphatase"/>
    <property type="match status" value="1"/>
</dbReference>
<dbReference type="SUPFAM" id="SSF56219">
    <property type="entry name" value="DNase I-like"/>
    <property type="match status" value="1"/>
</dbReference>
<keyword evidence="2" id="KW-0269">Exonuclease</keyword>
<dbReference type="GO" id="GO:0004519">
    <property type="term" value="F:endonuclease activity"/>
    <property type="evidence" value="ECO:0007669"/>
    <property type="project" value="UniProtKB-KW"/>
</dbReference>
<keyword evidence="2" id="KW-0255">Endonuclease</keyword>
<dbReference type="EMBL" id="FNKB01000001">
    <property type="protein sequence ID" value="SDQ08181.1"/>
    <property type="molecule type" value="Genomic_DNA"/>
</dbReference>
<dbReference type="OrthoDB" id="9793162at2"/>